<protein>
    <recommendedName>
        <fullName evidence="12">Phosphotransferase</fullName>
        <ecNumber evidence="12">2.7.1.-</ecNumber>
    </recommendedName>
</protein>
<name>A0AA88HWR1_ARTSF</name>
<dbReference type="GO" id="GO:0005829">
    <property type="term" value="C:cytosol"/>
    <property type="evidence" value="ECO:0007669"/>
    <property type="project" value="TreeGrafter"/>
</dbReference>
<dbReference type="EC" id="2.7.1.-" evidence="12"/>
<evidence type="ECO:0000256" key="6">
    <source>
        <dbReference type="ARBA" id="ARBA00022777"/>
    </source>
</evidence>
<organism evidence="15 16">
    <name type="scientific">Artemia franciscana</name>
    <name type="common">Brine shrimp</name>
    <name type="synonym">Artemia sanfranciscana</name>
    <dbReference type="NCBI Taxonomy" id="6661"/>
    <lineage>
        <taxon>Eukaryota</taxon>
        <taxon>Metazoa</taxon>
        <taxon>Ecdysozoa</taxon>
        <taxon>Arthropoda</taxon>
        <taxon>Crustacea</taxon>
        <taxon>Branchiopoda</taxon>
        <taxon>Anostraca</taxon>
        <taxon>Artemiidae</taxon>
        <taxon>Artemia</taxon>
    </lineage>
</organism>
<evidence type="ECO:0000256" key="5">
    <source>
        <dbReference type="ARBA" id="ARBA00022741"/>
    </source>
</evidence>
<dbReference type="GO" id="GO:0005739">
    <property type="term" value="C:mitochondrion"/>
    <property type="evidence" value="ECO:0007669"/>
    <property type="project" value="TreeGrafter"/>
</dbReference>
<dbReference type="GO" id="GO:0004340">
    <property type="term" value="F:glucokinase activity"/>
    <property type="evidence" value="ECO:0007669"/>
    <property type="project" value="TreeGrafter"/>
</dbReference>
<keyword evidence="7 12" id="KW-0067">ATP-binding</keyword>
<evidence type="ECO:0000256" key="12">
    <source>
        <dbReference type="RuleBase" id="RU362007"/>
    </source>
</evidence>
<dbReference type="PANTHER" id="PTHR19443">
    <property type="entry name" value="HEXOKINASE"/>
    <property type="match status" value="1"/>
</dbReference>
<dbReference type="PROSITE" id="PS00378">
    <property type="entry name" value="HEXOKINASE_1"/>
    <property type="match status" value="1"/>
</dbReference>
<comment type="catalytic activity">
    <reaction evidence="11">
        <text>D-glucose + ATP = D-glucose 6-phosphate + ADP + H(+)</text>
        <dbReference type="Rhea" id="RHEA:17825"/>
        <dbReference type="ChEBI" id="CHEBI:4167"/>
        <dbReference type="ChEBI" id="CHEBI:15378"/>
        <dbReference type="ChEBI" id="CHEBI:30616"/>
        <dbReference type="ChEBI" id="CHEBI:61548"/>
        <dbReference type="ChEBI" id="CHEBI:456216"/>
        <dbReference type="EC" id="2.7.1.1"/>
    </reaction>
    <physiologicalReaction direction="left-to-right" evidence="11">
        <dbReference type="Rhea" id="RHEA:17826"/>
    </physiologicalReaction>
</comment>
<dbReference type="GO" id="GO:0006006">
    <property type="term" value="P:glucose metabolic process"/>
    <property type="evidence" value="ECO:0007669"/>
    <property type="project" value="TreeGrafter"/>
</dbReference>
<sequence length="397" mass="44778">MEIKGKAQVTKKTLKKNITTGLEIATAPLCFLLKKKYQQEQVSDKVVQLLRSYLNCIFDHVMTCTTQKLSFRLKYWDRVVTDCDFADNIALVTKSESQLLMALNTLLDESARTGLSIYWEKTKIMMEKKCAKLILTNKNIKRVSGIMLEEIEMGLRQKSNKNADIKCYPTYVRNLPNGKEKGKFLALDLGGTNFRVLLIQLGETAPEKEFVSREFPLPDLIRTSSGEALFDHIAECLALFVKEFKVDKEIIPLGFTFSFPCRQEGLTKAKLVQWTKGFTCSEVEGRDVAELLQNAIHKRKDVHIKIMAVLNDTTGTLMSSAYKQPNCKIGLIIGTGTNACYVEKIENMELLDGDSDDSNQCIVNTEWGAFGDNGSLDFIRTDFDRALDSVTSNRGKQ</sequence>
<dbReference type="GO" id="GO:0005536">
    <property type="term" value="F:D-glucose binding"/>
    <property type="evidence" value="ECO:0007669"/>
    <property type="project" value="InterPro"/>
</dbReference>
<evidence type="ECO:0000256" key="10">
    <source>
        <dbReference type="ARBA" id="ARBA00047905"/>
    </source>
</evidence>
<dbReference type="PROSITE" id="PS51748">
    <property type="entry name" value="HEXOKINASE_2"/>
    <property type="match status" value="1"/>
</dbReference>
<dbReference type="InterPro" id="IPR022672">
    <property type="entry name" value="Hexokinase_N"/>
</dbReference>
<feature type="domain" description="Hexokinase N-terminal" evidence="13">
    <location>
        <begin position="127"/>
        <end position="322"/>
    </location>
</feature>
<evidence type="ECO:0000313" key="16">
    <source>
        <dbReference type="Proteomes" id="UP001187531"/>
    </source>
</evidence>
<evidence type="ECO:0000256" key="3">
    <source>
        <dbReference type="ARBA" id="ARBA00009225"/>
    </source>
</evidence>
<dbReference type="InterPro" id="IPR022673">
    <property type="entry name" value="Hexokinase_C"/>
</dbReference>
<dbReference type="InterPro" id="IPR001312">
    <property type="entry name" value="Hexokinase"/>
</dbReference>
<evidence type="ECO:0000256" key="1">
    <source>
        <dbReference type="ARBA" id="ARBA00004888"/>
    </source>
</evidence>
<evidence type="ECO:0000256" key="8">
    <source>
        <dbReference type="ARBA" id="ARBA00023152"/>
    </source>
</evidence>
<dbReference type="SUPFAM" id="SSF53067">
    <property type="entry name" value="Actin-like ATPase domain"/>
    <property type="match status" value="2"/>
</dbReference>
<dbReference type="Pfam" id="PF03727">
    <property type="entry name" value="Hexokinase_2"/>
    <property type="match status" value="1"/>
</dbReference>
<evidence type="ECO:0000256" key="2">
    <source>
        <dbReference type="ARBA" id="ARBA00005028"/>
    </source>
</evidence>
<dbReference type="Proteomes" id="UP001187531">
    <property type="component" value="Unassembled WGS sequence"/>
</dbReference>
<dbReference type="GO" id="GO:0006096">
    <property type="term" value="P:glycolytic process"/>
    <property type="evidence" value="ECO:0007669"/>
    <property type="project" value="UniProtKB-KW"/>
</dbReference>
<comment type="catalytic activity">
    <reaction evidence="9">
        <text>a D-hexose + ATP = a D-hexose 6-phosphate + ADP + H(+)</text>
        <dbReference type="Rhea" id="RHEA:22740"/>
        <dbReference type="ChEBI" id="CHEBI:4194"/>
        <dbReference type="ChEBI" id="CHEBI:15378"/>
        <dbReference type="ChEBI" id="CHEBI:30616"/>
        <dbReference type="ChEBI" id="CHEBI:229467"/>
        <dbReference type="ChEBI" id="CHEBI:456216"/>
        <dbReference type="EC" id="2.7.1.1"/>
    </reaction>
    <physiologicalReaction direction="left-to-right" evidence="9">
        <dbReference type="Rhea" id="RHEA:22741"/>
    </physiologicalReaction>
</comment>
<comment type="pathway">
    <text evidence="1">Carbohydrate degradation; glycolysis; D-glyceraldehyde 3-phosphate and glycerone phosphate from D-glucose: step 1/4.</text>
</comment>
<dbReference type="EMBL" id="JAVRJZ010000014">
    <property type="protein sequence ID" value="KAK2713566.1"/>
    <property type="molecule type" value="Genomic_DNA"/>
</dbReference>
<dbReference type="PRINTS" id="PR00475">
    <property type="entry name" value="HEXOKINASE"/>
</dbReference>
<keyword evidence="4 12" id="KW-0808">Transferase</keyword>
<dbReference type="Gene3D" id="3.40.367.20">
    <property type="match status" value="1"/>
</dbReference>
<keyword evidence="8 12" id="KW-0324">Glycolysis</keyword>
<evidence type="ECO:0000256" key="4">
    <source>
        <dbReference type="ARBA" id="ARBA00022679"/>
    </source>
</evidence>
<evidence type="ECO:0000259" key="14">
    <source>
        <dbReference type="Pfam" id="PF03727"/>
    </source>
</evidence>
<feature type="domain" description="Hexokinase C-terminal" evidence="14">
    <location>
        <begin position="328"/>
        <end position="397"/>
    </location>
</feature>
<dbReference type="Pfam" id="PF00349">
    <property type="entry name" value="Hexokinase_1"/>
    <property type="match status" value="1"/>
</dbReference>
<comment type="similarity">
    <text evidence="3 12">Belongs to the hexokinase family.</text>
</comment>
<feature type="non-terminal residue" evidence="15">
    <location>
        <position position="397"/>
    </location>
</feature>
<keyword evidence="5 12" id="KW-0547">Nucleotide-binding</keyword>
<comment type="caution">
    <text evidence="15">The sequence shown here is derived from an EMBL/GenBank/DDBJ whole genome shotgun (WGS) entry which is preliminary data.</text>
</comment>
<dbReference type="GO" id="GO:0005524">
    <property type="term" value="F:ATP binding"/>
    <property type="evidence" value="ECO:0007669"/>
    <property type="project" value="UniProtKB-UniRule"/>
</dbReference>
<proteinExistence type="inferred from homology"/>
<keyword evidence="6 12" id="KW-0418">Kinase</keyword>
<dbReference type="FunFam" id="3.30.420.40:FF:000095">
    <property type="entry name" value="Phosphotransferase"/>
    <property type="match status" value="1"/>
</dbReference>
<keyword evidence="16" id="KW-1185">Reference proteome</keyword>
<dbReference type="Gene3D" id="3.30.420.40">
    <property type="match status" value="1"/>
</dbReference>
<comment type="pathway">
    <text evidence="2">Carbohydrate metabolism; hexose metabolism.</text>
</comment>
<evidence type="ECO:0000259" key="13">
    <source>
        <dbReference type="Pfam" id="PF00349"/>
    </source>
</evidence>
<dbReference type="GO" id="GO:0001678">
    <property type="term" value="P:intracellular glucose homeostasis"/>
    <property type="evidence" value="ECO:0007669"/>
    <property type="project" value="InterPro"/>
</dbReference>
<gene>
    <name evidence="15" type="ORF">QYM36_009445</name>
</gene>
<accession>A0AA88HWR1</accession>
<dbReference type="AlphaFoldDB" id="A0AA88HWR1"/>
<reference evidence="15" key="1">
    <citation type="submission" date="2023-07" db="EMBL/GenBank/DDBJ databases">
        <title>Chromosome-level genome assembly of Artemia franciscana.</title>
        <authorList>
            <person name="Jo E."/>
        </authorList>
    </citation>
    <scope>NUCLEOTIDE SEQUENCE</scope>
    <source>
        <tissue evidence="15">Whole body</tissue>
    </source>
</reference>
<evidence type="ECO:0000313" key="15">
    <source>
        <dbReference type="EMBL" id="KAK2713566.1"/>
    </source>
</evidence>
<evidence type="ECO:0000256" key="11">
    <source>
        <dbReference type="ARBA" id="ARBA00048160"/>
    </source>
</evidence>
<evidence type="ECO:0000256" key="7">
    <source>
        <dbReference type="ARBA" id="ARBA00022840"/>
    </source>
</evidence>
<dbReference type="GO" id="GO:0008865">
    <property type="term" value="F:fructokinase activity"/>
    <property type="evidence" value="ECO:0007669"/>
    <property type="project" value="TreeGrafter"/>
</dbReference>
<dbReference type="PANTHER" id="PTHR19443:SF16">
    <property type="entry name" value="HEXOKINASE TYPE 1-RELATED"/>
    <property type="match status" value="1"/>
</dbReference>
<comment type="catalytic activity">
    <reaction evidence="10">
        <text>D-fructose + ATP = D-fructose 6-phosphate + ADP + H(+)</text>
        <dbReference type="Rhea" id="RHEA:16125"/>
        <dbReference type="ChEBI" id="CHEBI:15378"/>
        <dbReference type="ChEBI" id="CHEBI:30616"/>
        <dbReference type="ChEBI" id="CHEBI:37721"/>
        <dbReference type="ChEBI" id="CHEBI:61527"/>
        <dbReference type="ChEBI" id="CHEBI:456216"/>
        <dbReference type="EC" id="2.7.1.1"/>
    </reaction>
    <physiologicalReaction direction="left-to-right" evidence="10">
        <dbReference type="Rhea" id="RHEA:16126"/>
    </physiologicalReaction>
</comment>
<evidence type="ECO:0000256" key="9">
    <source>
        <dbReference type="ARBA" id="ARBA00044613"/>
    </source>
</evidence>
<dbReference type="InterPro" id="IPR019807">
    <property type="entry name" value="Hexokinase_BS"/>
</dbReference>
<dbReference type="InterPro" id="IPR043129">
    <property type="entry name" value="ATPase_NBD"/>
</dbReference>